<sequence length="2039" mass="230822">MMLANQSKNTLAPEEIFSDKIYWLNQLFGELPETNLILDYVRPITYEGKHNSISFELSTDLSEALIQFTNRSDLSIYIVLVSVLSILMQKYTNNRDVIIGSPIYQFKGSDTCSNTIVPLRFNIINQLTFQEFLLQAKETILSAYTHQNYPFNELVKLLKLPQNQNRCPIFDIVVLLENIHLKNHIINLNNDLTISFRLTGNQINGKIYYNCNIFHEEILKSFINTYNNVLESVINTSFKIPLSDIAFLRQVDRQQLLEKFNKKVKKYPLEQTIDKLFENQVEQNPSRIAVVYKELHLTYQELNENVNQLATFLQNLGIEEGEFVGIFKERDINFLLGILAIHKAGGAYVPIDSNYPADRIKYMVSNSEVQIILTDSSCLKILQSLLENCSHLKCLICLDAPPTHKEFFSLSDVKIYNSLDFKNCSKKNPERSHVGTAPAYMLYTSGSTGLPKGTIVRHDGAINHIYAQFDELELTEDFCFLQSAPSSTDISVWQFLAPLLIGGKTVIVDTETSFVPEKLFEVLKEQSITVVELVPAVFGGLLSYISQLPEERRLLPELKWMMVSGESISVQRVNQWLSIYPSIKIANAYGPTEAADDITQFIADKALPENLRTVPIGKPLTNLNLYILDCQMQLVPIGFPGEICVSGIGVGNGYWKNEAKTKLSFVPNPFPNTKQKLPENNQDLLYKTGDLGRWLPDGNIEFLERIDNQVKIRGFRVELGEIEALLHQHSAVRESVVIVREDRPSEKRLVAYIVPEFEVQQPHDNVDEALSNQKSPISSELVSQLRNLLKERLPQHMVPSAFVMLRTLPLAPSGKVDRRALPAPDLIQLQCDRNFVSPSTPIQEMLAGIWIEVLGVTKVSIYDNFFELGGHSLLATRVISKVRQIFEIEFPLRRLFEQPTIAELAPDIEKSTKAGLGLGSSPIENIPRNGELVLSFSQQRLWFLAQLQPNSSFYNMSAAICLQGELNQNALEQSLNEILRRHEVLRTTFKTVEGRPIQVILSATRLSLPVIDLSELTSDQQKAKVKQLALAEAQQPFDLTTDLMIRVKLLRLGAQEHVAVFTMHHIASDGWSISVLLHELSVLYQTFCTGQASPLVDLPIQYADFAAWQRRWLVGKTRESQLTYWRQQLDGMPTVLELPTDRKRPAIQTFRGATCSFQISQEQSTALKTLSQQEGCTLFMTLLAAFKILLHRYTGSEDIVVGSPIANRNRSEIERLIGCFVNTLVFRTRFDSHFTFKELLSQVREVALQAYSHQDLPFDVLIEELQPQRSLSHAPLFQVMFILQNAPVSEIELLGLNLSLLENNSGTAKFDLTLSMEETASGLVGTFEYNTDLFEAETIHRMAGHLQTFLFGIVNNPEQHLWELPLLTEAEKTQFLKWNETQTEYPLQQCIHQLFEAQVERTPNAVAVAFADQQLTYTELDRRANQLAHYLHKLGVGPEILVGISVERSLDMVVGLLGILKAGGAYLPLDPTYPQQRLAFMLSDAQVPVLLTQQRNKTKLPQHNAQVVCLDTDWHTIAQESQQNPICNTTSDNLAYVIYTSGSTGTPKGVLGLHRGAVNRFYWMWQTYPFAETEVCCQKTSLNFVDSVWEIFGPLLQGVRTVIISDALVKNPQKFIEALASNHVTRLVLVPSLLRLLLNTENDLQKKLPKLKFWVVSGEALSIDLLQKFRQSMPESILLNLYGSSEVSADVTCYNITPQDNAPSRVAIGRPIANTQIYVLDKHLQRVPIGVPGELYIGGAGLARGYLNRPEMTSEKFISNDFGLPILDLRLGDLSQMSHPKSQIQNSKSSAGLYKTGDLVRYLPDGHLEFLGRIDHQVKLRGFRIELGEIEAILSQHSAVQQSVVVCKDDESNEQQLLAYVIPYPQQTTTVTELHCWLKEKLPDYMVPAAFVMLEALPLLPNGKINYQALPIPARTRPELESVYQLPQTELEQTIARIWQEILLIEEVGIHDNFFELGGHSLLLVQVHSKLQQIFQQDFSLVEMFQYPTISHLANYLTHNSRKQTSFLQPSQKAEIITDSIQRRKQIGQKHRAARKQKG</sequence>
<dbReference type="GO" id="GO:0005829">
    <property type="term" value="C:cytosol"/>
    <property type="evidence" value="ECO:0007669"/>
    <property type="project" value="TreeGrafter"/>
</dbReference>
<dbReference type="Gene3D" id="3.30.300.30">
    <property type="match status" value="2"/>
</dbReference>
<evidence type="ECO:0000313" key="7">
    <source>
        <dbReference type="Proteomes" id="UP000029738"/>
    </source>
</evidence>
<dbReference type="InterPro" id="IPR023213">
    <property type="entry name" value="CAT-like_dom_sf"/>
</dbReference>
<dbReference type="Proteomes" id="UP000029738">
    <property type="component" value="Unassembled WGS sequence"/>
</dbReference>
<dbReference type="FunFam" id="3.30.559.10:FF:000012">
    <property type="entry name" value="Non-ribosomal peptide synthetase"/>
    <property type="match status" value="1"/>
</dbReference>
<dbReference type="InterPro" id="IPR036736">
    <property type="entry name" value="ACP-like_sf"/>
</dbReference>
<keyword evidence="3" id="KW-0596">Phosphopantetheine</keyword>
<dbReference type="InterPro" id="IPR000873">
    <property type="entry name" value="AMP-dep_synth/lig_dom"/>
</dbReference>
<evidence type="ECO:0000256" key="1">
    <source>
        <dbReference type="ARBA" id="ARBA00001957"/>
    </source>
</evidence>
<evidence type="ECO:0000313" key="6">
    <source>
        <dbReference type="EMBL" id="KAF3885897.1"/>
    </source>
</evidence>
<dbReference type="GO" id="GO:0008610">
    <property type="term" value="P:lipid biosynthetic process"/>
    <property type="evidence" value="ECO:0007669"/>
    <property type="project" value="UniProtKB-ARBA"/>
</dbReference>
<dbReference type="RefSeq" id="WP_167844655.1">
    <property type="nucleotide sequence ID" value="NZ_JHEG04000001.1"/>
</dbReference>
<dbReference type="Gene3D" id="3.30.559.30">
    <property type="entry name" value="Nonribosomal peptide synthetase, condensation domain"/>
    <property type="match status" value="2"/>
</dbReference>
<gene>
    <name evidence="6" type="ORF">DA73_0400010765</name>
</gene>
<proteinExistence type="inferred from homology"/>
<evidence type="ECO:0000256" key="2">
    <source>
        <dbReference type="ARBA" id="ARBA00006432"/>
    </source>
</evidence>
<dbReference type="Gene3D" id="1.10.1200.10">
    <property type="entry name" value="ACP-like"/>
    <property type="match status" value="2"/>
</dbReference>
<dbReference type="NCBIfam" id="TIGR01733">
    <property type="entry name" value="AA-adenyl-dom"/>
    <property type="match status" value="2"/>
</dbReference>
<organism evidence="6 7">
    <name type="scientific">Tolypothrix bouteillei VB521301</name>
    <dbReference type="NCBI Taxonomy" id="1479485"/>
    <lineage>
        <taxon>Bacteria</taxon>
        <taxon>Bacillati</taxon>
        <taxon>Cyanobacteriota</taxon>
        <taxon>Cyanophyceae</taxon>
        <taxon>Nostocales</taxon>
        <taxon>Tolypothrichaceae</taxon>
        <taxon>Tolypothrix</taxon>
    </lineage>
</organism>
<dbReference type="PROSITE" id="PS00455">
    <property type="entry name" value="AMP_BINDING"/>
    <property type="match status" value="2"/>
</dbReference>
<dbReference type="SUPFAM" id="SSF52777">
    <property type="entry name" value="CoA-dependent acyltransferases"/>
    <property type="match status" value="3"/>
</dbReference>
<dbReference type="InterPro" id="IPR045851">
    <property type="entry name" value="AMP-bd_C_sf"/>
</dbReference>
<dbReference type="InterPro" id="IPR020806">
    <property type="entry name" value="PKS_PP-bd"/>
</dbReference>
<keyword evidence="7" id="KW-1185">Reference proteome</keyword>
<dbReference type="InterPro" id="IPR020845">
    <property type="entry name" value="AMP-binding_CS"/>
</dbReference>
<dbReference type="InterPro" id="IPR010071">
    <property type="entry name" value="AA_adenyl_dom"/>
</dbReference>
<dbReference type="InterPro" id="IPR006162">
    <property type="entry name" value="Ppantetheine_attach_site"/>
</dbReference>
<dbReference type="FunFam" id="1.10.1200.10:FF:000016">
    <property type="entry name" value="Non-ribosomal peptide synthase"/>
    <property type="match status" value="1"/>
</dbReference>
<dbReference type="GO" id="GO:0044550">
    <property type="term" value="P:secondary metabolite biosynthetic process"/>
    <property type="evidence" value="ECO:0007669"/>
    <property type="project" value="UniProtKB-ARBA"/>
</dbReference>
<name>A0A8S9T1M6_9CYAN</name>
<evidence type="ECO:0000259" key="5">
    <source>
        <dbReference type="PROSITE" id="PS50075"/>
    </source>
</evidence>
<dbReference type="CDD" id="cd19531">
    <property type="entry name" value="LCL_NRPS-like"/>
    <property type="match status" value="1"/>
</dbReference>
<dbReference type="SUPFAM" id="SSF47336">
    <property type="entry name" value="ACP-like"/>
    <property type="match status" value="2"/>
</dbReference>
<dbReference type="InterPro" id="IPR025110">
    <property type="entry name" value="AMP-bd_C"/>
</dbReference>
<dbReference type="InterPro" id="IPR001242">
    <property type="entry name" value="Condensation_dom"/>
</dbReference>
<comment type="caution">
    <text evidence="6">The sequence shown here is derived from an EMBL/GenBank/DDBJ whole genome shotgun (WGS) entry which is preliminary data.</text>
</comment>
<dbReference type="Pfam" id="PF00668">
    <property type="entry name" value="Condensation"/>
    <property type="match status" value="2"/>
</dbReference>
<comment type="similarity">
    <text evidence="2">Belongs to the ATP-dependent AMP-binding enzyme family.</text>
</comment>
<dbReference type="SUPFAM" id="SSF56801">
    <property type="entry name" value="Acetyl-CoA synthetase-like"/>
    <property type="match status" value="2"/>
</dbReference>
<dbReference type="Pfam" id="PF00501">
    <property type="entry name" value="AMP-binding"/>
    <property type="match status" value="2"/>
</dbReference>
<evidence type="ECO:0000256" key="3">
    <source>
        <dbReference type="ARBA" id="ARBA00022450"/>
    </source>
</evidence>
<comment type="cofactor">
    <cofactor evidence="1">
        <name>pantetheine 4'-phosphate</name>
        <dbReference type="ChEBI" id="CHEBI:47942"/>
    </cofactor>
</comment>
<dbReference type="PANTHER" id="PTHR45527">
    <property type="entry name" value="NONRIBOSOMAL PEPTIDE SYNTHETASE"/>
    <property type="match status" value="1"/>
</dbReference>
<dbReference type="NCBIfam" id="NF003417">
    <property type="entry name" value="PRK04813.1"/>
    <property type="match status" value="2"/>
</dbReference>
<dbReference type="Gene3D" id="2.30.38.10">
    <property type="entry name" value="Luciferase, Domain 3"/>
    <property type="match status" value="2"/>
</dbReference>
<dbReference type="InterPro" id="IPR009081">
    <property type="entry name" value="PP-bd_ACP"/>
</dbReference>
<dbReference type="GO" id="GO:0003824">
    <property type="term" value="F:catalytic activity"/>
    <property type="evidence" value="ECO:0007669"/>
    <property type="project" value="InterPro"/>
</dbReference>
<dbReference type="Pfam" id="PF00550">
    <property type="entry name" value="PP-binding"/>
    <property type="match status" value="2"/>
</dbReference>
<dbReference type="GO" id="GO:0043041">
    <property type="term" value="P:amino acid activation for nonribosomal peptide biosynthetic process"/>
    <property type="evidence" value="ECO:0007669"/>
    <property type="project" value="TreeGrafter"/>
</dbReference>
<dbReference type="PROSITE" id="PS00012">
    <property type="entry name" value="PHOSPHOPANTETHEINE"/>
    <property type="match status" value="1"/>
</dbReference>
<keyword evidence="4" id="KW-0597">Phosphoprotein</keyword>
<dbReference type="Pfam" id="PF13193">
    <property type="entry name" value="AMP-binding_C"/>
    <property type="match status" value="2"/>
</dbReference>
<accession>A0A8S9T1M6</accession>
<reference evidence="6" key="1">
    <citation type="journal article" date="2015" name="Genome Announc.">
        <title>Draft Genome Sequence of Tolypothrix boutellei Strain VB521301.</title>
        <authorList>
            <person name="Chandrababunaidu M.M."/>
            <person name="Singh D."/>
            <person name="Sen D."/>
            <person name="Bhan S."/>
            <person name="Das S."/>
            <person name="Gupta A."/>
            <person name="Adhikary S.P."/>
            <person name="Tripathy S."/>
        </authorList>
    </citation>
    <scope>NUCLEOTIDE SEQUENCE</scope>
    <source>
        <strain evidence="6">VB521301</strain>
    </source>
</reference>
<feature type="domain" description="Carrier" evidence="5">
    <location>
        <begin position="1926"/>
        <end position="2001"/>
    </location>
</feature>
<reference evidence="6" key="2">
    <citation type="submission" date="2019-11" db="EMBL/GenBank/DDBJ databases">
        <title>Improved Assembly of Tolypothrix boutellei genome.</title>
        <authorList>
            <person name="Sarangi A.N."/>
            <person name="Mukherjee M."/>
            <person name="Ghosh S."/>
            <person name="Singh D."/>
            <person name="Das A."/>
            <person name="Kant S."/>
            <person name="Prusty A."/>
            <person name="Tripathy S."/>
        </authorList>
    </citation>
    <scope>NUCLEOTIDE SEQUENCE</scope>
    <source>
        <strain evidence="6">VB521301</strain>
    </source>
</reference>
<dbReference type="FunFam" id="3.30.300.30:FF:000010">
    <property type="entry name" value="Enterobactin synthetase component F"/>
    <property type="match status" value="2"/>
</dbReference>
<evidence type="ECO:0000256" key="4">
    <source>
        <dbReference type="ARBA" id="ARBA00022553"/>
    </source>
</evidence>
<dbReference type="FunFam" id="1.10.1200.10:FF:000005">
    <property type="entry name" value="Nonribosomal peptide synthetase 1"/>
    <property type="match status" value="1"/>
</dbReference>
<dbReference type="CDD" id="cd05930">
    <property type="entry name" value="A_NRPS"/>
    <property type="match status" value="2"/>
</dbReference>
<dbReference type="PROSITE" id="PS50075">
    <property type="entry name" value="CARRIER"/>
    <property type="match status" value="2"/>
</dbReference>
<feature type="domain" description="Carrier" evidence="5">
    <location>
        <begin position="837"/>
        <end position="912"/>
    </location>
</feature>
<protein>
    <submittedName>
        <fullName evidence="6">Amino acid adenylation domain-containing protein</fullName>
    </submittedName>
</protein>
<dbReference type="FunFam" id="3.40.50.12780:FF:000012">
    <property type="entry name" value="Non-ribosomal peptide synthetase"/>
    <property type="match status" value="1"/>
</dbReference>
<dbReference type="GO" id="GO:0031177">
    <property type="term" value="F:phosphopantetheine binding"/>
    <property type="evidence" value="ECO:0007669"/>
    <property type="project" value="InterPro"/>
</dbReference>
<dbReference type="FunFam" id="3.40.50.980:FF:000001">
    <property type="entry name" value="Non-ribosomal peptide synthetase"/>
    <property type="match status" value="2"/>
</dbReference>
<dbReference type="Gene3D" id="3.30.559.10">
    <property type="entry name" value="Chloramphenicol acetyltransferase-like domain"/>
    <property type="match status" value="2"/>
</dbReference>
<dbReference type="PANTHER" id="PTHR45527:SF14">
    <property type="entry name" value="PLIPASTATIN SYNTHASE SUBUNIT B"/>
    <property type="match status" value="1"/>
</dbReference>
<dbReference type="SMART" id="SM00823">
    <property type="entry name" value="PKS_PP"/>
    <property type="match status" value="2"/>
</dbReference>
<dbReference type="EMBL" id="JHEG04000001">
    <property type="protein sequence ID" value="KAF3885897.1"/>
    <property type="molecule type" value="Genomic_DNA"/>
</dbReference>
<dbReference type="GO" id="GO:0072330">
    <property type="term" value="P:monocarboxylic acid biosynthetic process"/>
    <property type="evidence" value="ECO:0007669"/>
    <property type="project" value="UniProtKB-ARBA"/>
</dbReference>
<dbReference type="Gene3D" id="3.40.50.980">
    <property type="match status" value="4"/>
</dbReference>